<evidence type="ECO:0000313" key="5">
    <source>
        <dbReference type="EMBL" id="KAF6029110.1"/>
    </source>
</evidence>
<dbReference type="OrthoDB" id="9991832at2759"/>
<evidence type="ECO:0000256" key="2">
    <source>
        <dbReference type="PROSITE-ProRule" id="PRU00192"/>
    </source>
</evidence>
<dbReference type="InterPro" id="IPR036028">
    <property type="entry name" value="SH3-like_dom_sf"/>
</dbReference>
<dbReference type="Gene3D" id="2.30.30.40">
    <property type="entry name" value="SH3 Domains"/>
    <property type="match status" value="1"/>
</dbReference>
<evidence type="ECO:0000256" key="3">
    <source>
        <dbReference type="SAM" id="MobiDB-lite"/>
    </source>
</evidence>
<dbReference type="CDD" id="cd00174">
    <property type="entry name" value="SH3"/>
    <property type="match status" value="1"/>
</dbReference>
<dbReference type="PROSITE" id="PS50002">
    <property type="entry name" value="SH3"/>
    <property type="match status" value="1"/>
</dbReference>
<keyword evidence="6" id="KW-1185">Reference proteome</keyword>
<dbReference type="SUPFAM" id="SSF50044">
    <property type="entry name" value="SH3-domain"/>
    <property type="match status" value="1"/>
</dbReference>
<dbReference type="EMBL" id="VXIV02001855">
    <property type="protein sequence ID" value="KAF6029110.1"/>
    <property type="molecule type" value="Genomic_DNA"/>
</dbReference>
<dbReference type="SMART" id="SM00326">
    <property type="entry name" value="SH3"/>
    <property type="match status" value="1"/>
</dbReference>
<gene>
    <name evidence="5" type="ORF">EB796_012604</name>
</gene>
<evidence type="ECO:0000259" key="4">
    <source>
        <dbReference type="PROSITE" id="PS50002"/>
    </source>
</evidence>
<feature type="domain" description="SH3" evidence="4">
    <location>
        <begin position="26"/>
        <end position="87"/>
    </location>
</feature>
<comment type="caution">
    <text evidence="5">The sequence shown here is derived from an EMBL/GenBank/DDBJ whole genome shotgun (WGS) entry which is preliminary data.</text>
</comment>
<evidence type="ECO:0000256" key="1">
    <source>
        <dbReference type="ARBA" id="ARBA00022443"/>
    </source>
</evidence>
<reference evidence="5" key="1">
    <citation type="submission" date="2020-06" db="EMBL/GenBank/DDBJ databases">
        <title>Draft genome of Bugula neritina, a colonial animal packing powerful symbionts and potential medicines.</title>
        <authorList>
            <person name="Rayko M."/>
        </authorList>
    </citation>
    <scope>NUCLEOTIDE SEQUENCE [LARGE SCALE GENOMIC DNA]</scope>
    <source>
        <strain evidence="5">Kwan_BN1</strain>
    </source>
</reference>
<dbReference type="AlphaFoldDB" id="A0A7J7JRY8"/>
<keyword evidence="1 2" id="KW-0728">SH3 domain</keyword>
<evidence type="ECO:0000313" key="6">
    <source>
        <dbReference type="Proteomes" id="UP000593567"/>
    </source>
</evidence>
<name>A0A7J7JRY8_BUGNE</name>
<feature type="region of interest" description="Disordered" evidence="3">
    <location>
        <begin position="99"/>
        <end position="120"/>
    </location>
</feature>
<organism evidence="5 6">
    <name type="scientific">Bugula neritina</name>
    <name type="common">Brown bryozoan</name>
    <name type="synonym">Sertularia neritina</name>
    <dbReference type="NCBI Taxonomy" id="10212"/>
    <lineage>
        <taxon>Eukaryota</taxon>
        <taxon>Metazoa</taxon>
        <taxon>Spiralia</taxon>
        <taxon>Lophotrochozoa</taxon>
        <taxon>Bryozoa</taxon>
        <taxon>Gymnolaemata</taxon>
        <taxon>Cheilostomatida</taxon>
        <taxon>Flustrina</taxon>
        <taxon>Buguloidea</taxon>
        <taxon>Bugulidae</taxon>
        <taxon>Bugula</taxon>
    </lineage>
</organism>
<dbReference type="InterPro" id="IPR001452">
    <property type="entry name" value="SH3_domain"/>
</dbReference>
<sequence length="219" mass="25336">MCKDMTSARGCTMFKKLLRDASPKNPKYVLSRVMADFTAQSPTELTVCRGEEMFILFEINEWAFGTVFSDSSRQGYIPLDYCELITDFYEQQQQQQEKSISRSQCQRSNSFGKATPNRSRKPLYNELTYYESRHEQICNDTRVQKYRQVFTHGSCSPPLPDDTLHSDYGTLLYEEKTTSNKICELISKADDDVVTSQVSCCCDTNRHHHSRSKQESYTT</sequence>
<dbReference type="Proteomes" id="UP000593567">
    <property type="component" value="Unassembled WGS sequence"/>
</dbReference>
<accession>A0A7J7JRY8</accession>
<feature type="compositionally biased region" description="Polar residues" evidence="3">
    <location>
        <begin position="99"/>
        <end position="112"/>
    </location>
</feature>
<protein>
    <recommendedName>
        <fullName evidence="4">SH3 domain-containing protein</fullName>
    </recommendedName>
</protein>
<dbReference type="Pfam" id="PF00018">
    <property type="entry name" value="SH3_1"/>
    <property type="match status" value="1"/>
</dbReference>
<proteinExistence type="predicted"/>